<dbReference type="EMBL" id="ARXV01000003">
    <property type="protein sequence ID" value="KGD65709.1"/>
    <property type="molecule type" value="Genomic_DNA"/>
</dbReference>
<evidence type="ECO:0000256" key="1">
    <source>
        <dbReference type="SAM" id="Phobius"/>
    </source>
</evidence>
<dbReference type="OrthoDB" id="9156649at2"/>
<keyword evidence="1" id="KW-1133">Transmembrane helix</keyword>
<feature type="transmembrane region" description="Helical" evidence="1">
    <location>
        <begin position="38"/>
        <end position="60"/>
    </location>
</feature>
<dbReference type="Proteomes" id="UP000029444">
    <property type="component" value="Unassembled WGS sequence"/>
</dbReference>
<organism evidence="2 3">
    <name type="scientific">Alcanivorax nanhaiticus</name>
    <dbReference type="NCBI Taxonomy" id="1177154"/>
    <lineage>
        <taxon>Bacteria</taxon>
        <taxon>Pseudomonadati</taxon>
        <taxon>Pseudomonadota</taxon>
        <taxon>Gammaproteobacteria</taxon>
        <taxon>Oceanospirillales</taxon>
        <taxon>Alcanivoracaceae</taxon>
        <taxon>Alcanivorax</taxon>
    </lineage>
</organism>
<dbReference type="STRING" id="1177154.Y5S_00933"/>
<name>A0A095SN07_9GAMM</name>
<keyword evidence="1" id="KW-0472">Membrane</keyword>
<sequence length="215" mass="24119">MNYTLAPLILFAFSLFFVLAGAWILLRQKWLLQWLKGTGGLLLVGMAVYLSVFALNIYGYREYAQEVPVATVSFRQSGEQSFIATVTRTDGVAEDFRLKGDQWQLDARILKWKVPFALLGLKPGYQLDRISGRYYALEDERSLDRTVYSLHRDPVGFDVWKMAKDGWSLIIDARYGSAAYLPMADGALFEVTAGQTGLVARPMNGSAQQAISGWN</sequence>
<feature type="transmembrane region" description="Helical" evidence="1">
    <location>
        <begin position="6"/>
        <end position="26"/>
    </location>
</feature>
<gene>
    <name evidence="2" type="ORF">Y5S_00933</name>
</gene>
<dbReference type="eggNOG" id="ENOG502ZNGJ">
    <property type="taxonomic scope" value="Bacteria"/>
</dbReference>
<proteinExistence type="predicted"/>
<dbReference type="PATRIC" id="fig|1177154.3.peg.943"/>
<keyword evidence="3" id="KW-1185">Reference proteome</keyword>
<evidence type="ECO:0008006" key="4">
    <source>
        <dbReference type="Google" id="ProtNLM"/>
    </source>
</evidence>
<dbReference type="AlphaFoldDB" id="A0A095SN07"/>
<accession>A0A095SN07</accession>
<dbReference type="RefSeq" id="WP_035230913.1">
    <property type="nucleotide sequence ID" value="NZ_ARXV01000003.1"/>
</dbReference>
<reference evidence="2 3" key="1">
    <citation type="submission" date="2012-09" db="EMBL/GenBank/DDBJ databases">
        <title>Genome Sequence of alkane-degrading Bacterium Alcanivorax sp. 19-m-6.</title>
        <authorList>
            <person name="Lai Q."/>
            <person name="Shao Z."/>
        </authorList>
    </citation>
    <scope>NUCLEOTIDE SEQUENCE [LARGE SCALE GENOMIC DNA]</scope>
    <source>
        <strain evidence="2 3">19-m-6</strain>
    </source>
</reference>
<protein>
    <recommendedName>
        <fullName evidence="4">Cation/multidrug efflux pump</fullName>
    </recommendedName>
</protein>
<comment type="caution">
    <text evidence="2">The sequence shown here is derived from an EMBL/GenBank/DDBJ whole genome shotgun (WGS) entry which is preliminary data.</text>
</comment>
<evidence type="ECO:0000313" key="2">
    <source>
        <dbReference type="EMBL" id="KGD65709.1"/>
    </source>
</evidence>
<evidence type="ECO:0000313" key="3">
    <source>
        <dbReference type="Proteomes" id="UP000029444"/>
    </source>
</evidence>
<keyword evidence="1" id="KW-0812">Transmembrane</keyword>